<dbReference type="Gene3D" id="3.40.850.10">
    <property type="entry name" value="Kinesin motor domain"/>
    <property type="match status" value="1"/>
</dbReference>
<dbReference type="Proteomes" id="UP000246121">
    <property type="component" value="Unassembled WGS sequence"/>
</dbReference>
<dbReference type="GO" id="GO:0005737">
    <property type="term" value="C:cytoplasm"/>
    <property type="evidence" value="ECO:0007669"/>
    <property type="project" value="TreeGrafter"/>
</dbReference>
<dbReference type="VEuPathDB" id="TriTrypDB:C4B63_14g199"/>
<organism evidence="9 10">
    <name type="scientific">Trypanosoma cruzi</name>
    <dbReference type="NCBI Taxonomy" id="5693"/>
    <lineage>
        <taxon>Eukaryota</taxon>
        <taxon>Discoba</taxon>
        <taxon>Euglenozoa</taxon>
        <taxon>Kinetoplastea</taxon>
        <taxon>Metakinetoplastina</taxon>
        <taxon>Trypanosomatida</taxon>
        <taxon>Trypanosomatidae</taxon>
        <taxon>Trypanosoma</taxon>
        <taxon>Schizotrypanum</taxon>
    </lineage>
</organism>
<dbReference type="VEuPathDB" id="TriTrypDB:BCY84_11168"/>
<dbReference type="EMBL" id="PRFA01000014">
    <property type="protein sequence ID" value="PWU97839.1"/>
    <property type="molecule type" value="Genomic_DNA"/>
</dbReference>
<reference evidence="9 10" key="1">
    <citation type="journal article" date="2018" name="Microb. Genom.">
        <title>Expanding an expanded genome: long-read sequencing of Trypanosoma cruzi.</title>
        <authorList>
            <person name="Berna L."/>
            <person name="Rodriguez M."/>
            <person name="Chiribao M.L."/>
            <person name="Parodi-Talice A."/>
            <person name="Pita S."/>
            <person name="Rijo G."/>
            <person name="Alvarez-Valin F."/>
            <person name="Robello C."/>
        </authorList>
    </citation>
    <scope>NUCLEOTIDE SEQUENCE [LARGE SCALE GENOMIC DNA]</scope>
    <source>
        <strain evidence="9 10">Dm28c</strain>
    </source>
</reference>
<dbReference type="Gene3D" id="1.20.5.4820">
    <property type="match status" value="1"/>
</dbReference>
<keyword evidence="3 6" id="KW-0518">Myosin</keyword>
<evidence type="ECO:0000313" key="10">
    <source>
        <dbReference type="Proteomes" id="UP000246121"/>
    </source>
</evidence>
<dbReference type="VEuPathDB" id="TriTrypDB:TCDM_02877"/>
<accession>A0A2V2VN35</accession>
<evidence type="ECO:0000256" key="3">
    <source>
        <dbReference type="ARBA" id="ARBA00023123"/>
    </source>
</evidence>
<dbReference type="Gene3D" id="1.20.120.720">
    <property type="entry name" value="Myosin VI head, motor domain, U50 subdomain"/>
    <property type="match status" value="1"/>
</dbReference>
<dbReference type="VEuPathDB" id="TriTrypDB:TcCL_ESM04163"/>
<evidence type="ECO:0000313" key="9">
    <source>
        <dbReference type="EMBL" id="PWU97839.1"/>
    </source>
</evidence>
<dbReference type="PANTHER" id="PTHR13140">
    <property type="entry name" value="MYOSIN"/>
    <property type="match status" value="1"/>
</dbReference>
<evidence type="ECO:0000256" key="1">
    <source>
        <dbReference type="ARBA" id="ARBA00022741"/>
    </source>
</evidence>
<dbReference type="VEuPathDB" id="TriTrypDB:TCSYLVIO_004774"/>
<keyword evidence="7" id="KW-0175">Coiled coil</keyword>
<dbReference type="VEuPathDB" id="TriTrypDB:TcG_00432"/>
<feature type="domain" description="Myosin motor" evidence="8">
    <location>
        <begin position="66"/>
        <end position="738"/>
    </location>
</feature>
<dbReference type="VEuPathDB" id="TriTrypDB:TcCLB.504103.30"/>
<comment type="caution">
    <text evidence="9">The sequence shown here is derived from an EMBL/GenBank/DDBJ whole genome shotgun (WGS) entry which is preliminary data.</text>
</comment>
<evidence type="ECO:0000256" key="4">
    <source>
        <dbReference type="ARBA" id="ARBA00023175"/>
    </source>
</evidence>
<dbReference type="InterPro" id="IPR001609">
    <property type="entry name" value="Myosin_head_motor_dom-like"/>
</dbReference>
<dbReference type="GO" id="GO:0007015">
    <property type="term" value="P:actin filament organization"/>
    <property type="evidence" value="ECO:0007669"/>
    <property type="project" value="TreeGrafter"/>
</dbReference>
<keyword evidence="1 6" id="KW-0547">Nucleotide-binding</keyword>
<feature type="coiled-coil region" evidence="7">
    <location>
        <begin position="869"/>
        <end position="966"/>
    </location>
</feature>
<feature type="region of interest" description="Actin-binding" evidence="6">
    <location>
        <begin position="617"/>
        <end position="639"/>
    </location>
</feature>
<dbReference type="VEuPathDB" id="TriTrypDB:Tc_MARK_3528"/>
<evidence type="ECO:0000256" key="5">
    <source>
        <dbReference type="ARBA" id="ARBA00023203"/>
    </source>
</evidence>
<proteinExistence type="inferred from homology"/>
<feature type="binding site" evidence="6">
    <location>
        <begin position="162"/>
        <end position="169"/>
    </location>
    <ligand>
        <name>ATP</name>
        <dbReference type="ChEBI" id="CHEBI:30616"/>
    </ligand>
</feature>
<dbReference type="SMART" id="SM00242">
    <property type="entry name" value="MYSc"/>
    <property type="match status" value="1"/>
</dbReference>
<dbReference type="GO" id="GO:0016020">
    <property type="term" value="C:membrane"/>
    <property type="evidence" value="ECO:0007669"/>
    <property type="project" value="TreeGrafter"/>
</dbReference>
<evidence type="ECO:0000259" key="8">
    <source>
        <dbReference type="PROSITE" id="PS51456"/>
    </source>
</evidence>
<name>A0A2V2VN35_TRYCR</name>
<dbReference type="CDD" id="cd00124">
    <property type="entry name" value="MYSc"/>
    <property type="match status" value="1"/>
</dbReference>
<dbReference type="VEuPathDB" id="TriTrypDB:C3747_33g233"/>
<dbReference type="AlphaFoldDB" id="A0A2V2VN35"/>
<gene>
    <name evidence="9" type="ORF">C4B63_14g199</name>
</gene>
<keyword evidence="5 6" id="KW-0009">Actin-binding</keyword>
<evidence type="ECO:0000256" key="6">
    <source>
        <dbReference type="PROSITE-ProRule" id="PRU00782"/>
    </source>
</evidence>
<dbReference type="Gene3D" id="1.10.10.820">
    <property type="match status" value="1"/>
</dbReference>
<dbReference type="Pfam" id="PF00063">
    <property type="entry name" value="Myosin_head"/>
    <property type="match status" value="1"/>
</dbReference>
<evidence type="ECO:0000256" key="7">
    <source>
        <dbReference type="SAM" id="Coils"/>
    </source>
</evidence>
<dbReference type="PRINTS" id="PR00193">
    <property type="entry name" value="MYOSINHEAVY"/>
</dbReference>
<dbReference type="VEuPathDB" id="TriTrypDB:TcBrA4_0014230"/>
<evidence type="ECO:0000256" key="2">
    <source>
        <dbReference type="ARBA" id="ARBA00022840"/>
    </source>
</evidence>
<keyword evidence="4 6" id="KW-0505">Motor protein</keyword>
<dbReference type="VEuPathDB" id="TriTrypDB:TcCLB.503847.20"/>
<dbReference type="GO" id="GO:0051015">
    <property type="term" value="F:actin filament binding"/>
    <property type="evidence" value="ECO:0007669"/>
    <property type="project" value="TreeGrafter"/>
</dbReference>
<dbReference type="SUPFAM" id="SSF52540">
    <property type="entry name" value="P-loop containing nucleoside triphosphate hydrolases"/>
    <property type="match status" value="1"/>
</dbReference>
<dbReference type="PANTHER" id="PTHR13140:SF706">
    <property type="entry name" value="DILUTE CLASS UNCONVENTIONAL MYOSIN, ISOFORM C"/>
    <property type="match status" value="1"/>
</dbReference>
<dbReference type="VEuPathDB" id="TriTrypDB:ECC02_000599"/>
<dbReference type="GO" id="GO:0005524">
    <property type="term" value="F:ATP binding"/>
    <property type="evidence" value="ECO:0007669"/>
    <property type="project" value="UniProtKB-UniRule"/>
</dbReference>
<dbReference type="Gene3D" id="1.20.58.530">
    <property type="match status" value="1"/>
</dbReference>
<dbReference type="VEuPathDB" id="TriTrypDB:TcYC6_0044730"/>
<dbReference type="PROSITE" id="PS51456">
    <property type="entry name" value="MYOSIN_MOTOR"/>
    <property type="match status" value="1"/>
</dbReference>
<dbReference type="InterPro" id="IPR036961">
    <property type="entry name" value="Kinesin_motor_dom_sf"/>
</dbReference>
<protein>
    <submittedName>
        <fullName evidence="9">Putative myosin heavy chain</fullName>
    </submittedName>
</protein>
<keyword evidence="2 6" id="KW-0067">ATP-binding</keyword>
<sequence length="1167" mass="132266">MTEQSVLFLPGMHCMCNHPQHAWVPGIIDSFDGKHVSVSTMTPAKEQVSKLLPDDVFVCEKNVVDEDVHDLLNLSVLHEGTLLNCLKSRYFRDVVYTNIGAIILALNPFNFNIPWYMENKMSDYLAEGETIQHNIPHSWVVAHSTYYEMRRDGGNQSVLVSGESGAGKTEAAKIVMKYLAAVSALSCTEEEKKTGAFVGLRMFQSNPILEAFGNAKTVRNDNSSRFGKLMRIKFNRKGLLTGADVTKYLLEKSRIVTSAPNERVYHAFYLLIQGRDRERYGLAELSRYRNVIAGKAPTIENVDDAEEYDSVNKAMEICGISQANVDSVWRCVGAVMSLLNAEFIATSTDTCAIDSKTNHYIANGCRLLSISEEELKKELTTTTLILREGPVPTTLTKAKADDARDSLCKALYNNLFDFLVNAINKTIDTEDYTSWVALLDIFGFEDFKVNSFEQLCINLTNETLQRHYNYFIFSRDMDECRQEGIDVTAVVFPDNSECVELIGGKGGILSILDEDCLLAKATDNSFLDKVTNAFAGKCRFFERPRLAKAPCFRIVHYAGTVTYEVDGFIEKNRDTLKDSFKILLNNSGDALVQTLFPMPNPESRVRYTVGGFFRNQMKELMVVINTTNPHWIRCIKPHPAKKPLHFDGVQTLAQLRSCGVLGTVQIRKAGYPIRIPHVEFARKNKVLVLSEALDFSDAVGVAHAVLKSVGFDSRKAQIGKSRVFLKSDAYQQLEVVKKQRLQVFSRVAVGGALVSLARMRTAALLRRRSTEIVEVFLLWRNSQQIYRKKEYSFRREEIISNIFQLLKLQKNEMEARNAFVEERDNFYNDITAKRSRLLEELYEQWLAEKPHHDAMALEAFIAAEECSRKEMISDALNELRQTLVLLEEDYDASRRREEKRLATEFALEAAAQREAQRREAENARLEAERRKEEERCVAIAYWDERKKSMEQQVARREAELKRLREGVFDAMTSLNISLALKKQEPVLQARQRAEYPTAQFRSCGVDLLRDPSLGLCGLQDGVTASPFSSAYNSVKKAPLRSCSRRENITNDDKFKQMDTFSEKVRLGKERVCPGRTGSLDIVRRLRHLQAMGEKSFVTKPGDLEDSLDPYSPNWKPPVDGVVRFPDGFSCNLREVALNGISNQNSERCDGTSGRGRYISQSTMDFGF</sequence>
<dbReference type="InterPro" id="IPR027417">
    <property type="entry name" value="P-loop_NTPase"/>
</dbReference>
<comment type="similarity">
    <text evidence="6">Belongs to the TRAFAC class myosin-kinesin ATPase superfamily. Myosin family.</text>
</comment>
<dbReference type="GO" id="GO:0016459">
    <property type="term" value="C:myosin complex"/>
    <property type="evidence" value="ECO:0007669"/>
    <property type="project" value="UniProtKB-KW"/>
</dbReference>
<dbReference type="GO" id="GO:0000146">
    <property type="term" value="F:microfilament motor activity"/>
    <property type="evidence" value="ECO:0007669"/>
    <property type="project" value="TreeGrafter"/>
</dbReference>